<gene>
    <name evidence="1" type="ORF">METZ01_LOCUS239939</name>
</gene>
<accession>A0A382HJ42</accession>
<dbReference type="Gene3D" id="1.10.790.20">
    <property type="entry name" value="Domain of unknown function DUF1476"/>
    <property type="match status" value="1"/>
</dbReference>
<organism evidence="1">
    <name type="scientific">marine metagenome</name>
    <dbReference type="NCBI Taxonomy" id="408172"/>
    <lineage>
        <taxon>unclassified sequences</taxon>
        <taxon>metagenomes</taxon>
        <taxon>ecological metagenomes</taxon>
    </lineage>
</organism>
<dbReference type="PIRSF" id="PIRSF031780">
    <property type="entry name" value="UCP031780"/>
    <property type="match status" value="1"/>
</dbReference>
<reference evidence="1" key="1">
    <citation type="submission" date="2018-05" db="EMBL/GenBank/DDBJ databases">
        <authorList>
            <person name="Lanie J.A."/>
            <person name="Ng W.-L."/>
            <person name="Kazmierczak K.M."/>
            <person name="Andrzejewski T.M."/>
            <person name="Davidsen T.M."/>
            <person name="Wayne K.J."/>
            <person name="Tettelin H."/>
            <person name="Glass J.I."/>
            <person name="Rusch D."/>
            <person name="Podicherti R."/>
            <person name="Tsui H.-C.T."/>
            <person name="Winkler M.E."/>
        </authorList>
    </citation>
    <scope>NUCLEOTIDE SEQUENCE</scope>
</reference>
<dbReference type="AlphaFoldDB" id="A0A382HJ42"/>
<sequence>MNTFDERKKAFEAKFLQDEDLKFKLRARRNKRIAEWAAELIGKTDDADYIKEVRESDLIKPGDDDIIDKLLMDFTSNNINLTREEIIQKFNECESNVKEKLIEEN</sequence>
<evidence type="ECO:0000313" key="1">
    <source>
        <dbReference type="EMBL" id="SVB87085.1"/>
    </source>
</evidence>
<protein>
    <recommendedName>
        <fullName evidence="2">DUF1476 domain-containing protein</fullName>
    </recommendedName>
</protein>
<dbReference type="InterPro" id="IPR038293">
    <property type="entry name" value="ATPase_inh_sub_z_sf"/>
</dbReference>
<name>A0A382HJ42_9ZZZZ</name>
<dbReference type="InterPro" id="IPR009945">
    <property type="entry name" value="ATPase_inh_sub_z"/>
</dbReference>
<evidence type="ECO:0008006" key="2">
    <source>
        <dbReference type="Google" id="ProtNLM"/>
    </source>
</evidence>
<dbReference type="EMBL" id="UINC01061474">
    <property type="protein sequence ID" value="SVB87085.1"/>
    <property type="molecule type" value="Genomic_DNA"/>
</dbReference>
<proteinExistence type="predicted"/>
<dbReference type="Pfam" id="PF07345">
    <property type="entry name" value="ATPaseInh_sub_z"/>
    <property type="match status" value="1"/>
</dbReference>